<comment type="function">
    <text evidence="1">Although this protein associates with the 30S subunit of the ribosome it is not considered to be a bona fide ribosomal protein.</text>
</comment>
<dbReference type="EMBL" id="VCDN01000044">
    <property type="protein sequence ID" value="MDX7987998.1"/>
    <property type="molecule type" value="Genomic_DNA"/>
</dbReference>
<dbReference type="InterPro" id="IPR012607">
    <property type="entry name" value="SRA-like"/>
</dbReference>
<dbReference type="RefSeq" id="WP_319930413.1">
    <property type="nucleotide sequence ID" value="NZ_VCDN01000044.1"/>
</dbReference>
<protein>
    <recommendedName>
        <fullName evidence="3">Stationary-phase-induced ribosome-associated protein</fullName>
    </recommendedName>
    <alternativeName>
        <fullName evidence="4">30S ribosomal protein S22</fullName>
    </alternativeName>
</protein>
<comment type="caution">
    <text evidence="5">The sequence shown here is derived from an EMBL/GenBank/DDBJ whole genome shotgun (WGS) entry which is preliminary data.</text>
</comment>
<comment type="similarity">
    <text evidence="2">Belongs to the SRA family.</text>
</comment>
<organism evidence="5 6">
    <name type="scientific">Xenorhabdus santafensis</name>
    <dbReference type="NCBI Taxonomy" id="2582833"/>
    <lineage>
        <taxon>Bacteria</taxon>
        <taxon>Pseudomonadati</taxon>
        <taxon>Pseudomonadota</taxon>
        <taxon>Gammaproteobacteria</taxon>
        <taxon>Enterobacterales</taxon>
        <taxon>Morganellaceae</taxon>
        <taxon>Xenorhabdus</taxon>
    </lineage>
</organism>
<gene>
    <name evidence="5" type="ORF">FE392_11745</name>
</gene>
<sequence length="76" mass="8496">MLSNRAARRLLGMSYKVSNSKPRVTISLLKSGDTAHQLPEHLSNSSFVAMKRNSVSGKTTYHSGNIFYPKYLSVHQ</sequence>
<evidence type="ECO:0000313" key="5">
    <source>
        <dbReference type="EMBL" id="MDX7987998.1"/>
    </source>
</evidence>
<evidence type="ECO:0000313" key="6">
    <source>
        <dbReference type="Proteomes" id="UP001271890"/>
    </source>
</evidence>
<dbReference type="Proteomes" id="UP001271890">
    <property type="component" value="Unassembled WGS sequence"/>
</dbReference>
<keyword evidence="6" id="KW-1185">Reference proteome</keyword>
<accession>A0ABU4SB25</accession>
<evidence type="ECO:0000256" key="3">
    <source>
        <dbReference type="ARBA" id="ARBA00018210"/>
    </source>
</evidence>
<evidence type="ECO:0000256" key="4">
    <source>
        <dbReference type="ARBA" id="ARBA00029685"/>
    </source>
</evidence>
<proteinExistence type="inferred from homology"/>
<evidence type="ECO:0000256" key="1">
    <source>
        <dbReference type="ARBA" id="ARBA00004057"/>
    </source>
</evidence>
<dbReference type="NCBIfam" id="NF007473">
    <property type="entry name" value="PRK10057.1"/>
    <property type="match status" value="1"/>
</dbReference>
<name>A0ABU4SB25_9GAMM</name>
<evidence type="ECO:0000256" key="2">
    <source>
        <dbReference type="ARBA" id="ARBA00005929"/>
    </source>
</evidence>
<reference evidence="6" key="1">
    <citation type="journal article" date="2024" name="Toxins">
        <title>Genome Sequence Analysis of Native Xenorhabdus Strains Isolated from Entomopathogenic Nematodes in Argentina.</title>
        <authorList>
            <person name="Palma L."/>
            <person name="Frizzo L."/>
            <person name="Kaiser S."/>
            <person name="Berry C."/>
            <person name="Caballero P."/>
            <person name="Bode H.B."/>
            <person name="Del Valle E.E."/>
        </authorList>
    </citation>
    <scope>NUCLEOTIDE SEQUENCE [LARGE SCALE GENOMIC DNA]</scope>
    <source>
        <strain evidence="6">12</strain>
    </source>
</reference>